<name>A0A8H7T1V0_9HELO</name>
<reference evidence="2" key="1">
    <citation type="submission" date="2021-02" db="EMBL/GenBank/DDBJ databases">
        <title>Genome sequence Cadophora malorum strain M34.</title>
        <authorList>
            <person name="Stefanovic E."/>
            <person name="Vu D."/>
            <person name="Scully C."/>
            <person name="Dijksterhuis J."/>
            <person name="Roader J."/>
            <person name="Houbraken J."/>
        </authorList>
    </citation>
    <scope>NUCLEOTIDE SEQUENCE</scope>
    <source>
        <strain evidence="2">M34</strain>
    </source>
</reference>
<feature type="region of interest" description="Disordered" evidence="1">
    <location>
        <begin position="80"/>
        <end position="101"/>
    </location>
</feature>
<accession>A0A8H7T1V0</accession>
<evidence type="ECO:0000313" key="2">
    <source>
        <dbReference type="EMBL" id="KAG4413040.1"/>
    </source>
</evidence>
<evidence type="ECO:0000313" key="3">
    <source>
        <dbReference type="Proteomes" id="UP000664132"/>
    </source>
</evidence>
<dbReference type="AlphaFoldDB" id="A0A8H7T1V0"/>
<protein>
    <submittedName>
        <fullName evidence="2">Uncharacterized protein</fullName>
    </submittedName>
</protein>
<evidence type="ECO:0000256" key="1">
    <source>
        <dbReference type="SAM" id="MobiDB-lite"/>
    </source>
</evidence>
<feature type="region of interest" description="Disordered" evidence="1">
    <location>
        <begin position="1"/>
        <end position="56"/>
    </location>
</feature>
<dbReference type="OrthoDB" id="3564870at2759"/>
<gene>
    <name evidence="2" type="ORF">IFR04_013804</name>
</gene>
<dbReference type="Proteomes" id="UP000664132">
    <property type="component" value="Unassembled WGS sequence"/>
</dbReference>
<comment type="caution">
    <text evidence="2">The sequence shown here is derived from an EMBL/GenBank/DDBJ whole genome shotgun (WGS) entry which is preliminary data.</text>
</comment>
<proteinExistence type="predicted"/>
<sequence>MANPPQRSHPSPCPRSPSQASADEEIKIEHDDGNVNSPSEIEQYPSASGEHDFGELLDRTAMQNQQLVDMQRLQLMDKPQNDATNHEEDFRDFRENPKLDDNDKAQYNVEMHLPATPQFALDHLYPDEKNFRHPLEGGDIVLFEDPFWESENPLAN</sequence>
<feature type="compositionally biased region" description="Basic and acidic residues" evidence="1">
    <location>
        <begin position="24"/>
        <end position="33"/>
    </location>
</feature>
<dbReference type="EMBL" id="JAFJYH010000336">
    <property type="protein sequence ID" value="KAG4413040.1"/>
    <property type="molecule type" value="Genomic_DNA"/>
</dbReference>
<feature type="compositionally biased region" description="Low complexity" evidence="1">
    <location>
        <begin position="1"/>
        <end position="10"/>
    </location>
</feature>
<keyword evidence="3" id="KW-1185">Reference proteome</keyword>
<organism evidence="2 3">
    <name type="scientific">Cadophora malorum</name>
    <dbReference type="NCBI Taxonomy" id="108018"/>
    <lineage>
        <taxon>Eukaryota</taxon>
        <taxon>Fungi</taxon>
        <taxon>Dikarya</taxon>
        <taxon>Ascomycota</taxon>
        <taxon>Pezizomycotina</taxon>
        <taxon>Leotiomycetes</taxon>
        <taxon>Helotiales</taxon>
        <taxon>Ploettnerulaceae</taxon>
        <taxon>Cadophora</taxon>
    </lineage>
</organism>
<feature type="compositionally biased region" description="Basic and acidic residues" evidence="1">
    <location>
        <begin position="84"/>
        <end position="101"/>
    </location>
</feature>